<accession>A0A8T9QCM2</accession>
<reference evidence="1" key="1">
    <citation type="submission" date="2022-04" db="EMBL/GenBank/DDBJ databases">
        <title>Hymenobacter sp. isolated from the air.</title>
        <authorList>
            <person name="Won M."/>
            <person name="Lee C.-M."/>
            <person name="Woen H.-Y."/>
            <person name="Kwon S.-W."/>
        </authorList>
    </citation>
    <scope>NUCLEOTIDE SEQUENCE</scope>
    <source>
        <strain evidence="1">5116S-3</strain>
    </source>
</reference>
<gene>
    <name evidence="1" type="ORF">MUN79_06585</name>
</gene>
<sequence>MRLFRTPLCHAAALLALVDLNACSEKTEVSPEQVSCGTQATVRLCPGYTMMCLTEHTTLELADGTRLHPRGPLWSAYLPKQVGGQVLSIGYRLSRPEGIPEEGVVYSEITCLKPVDRRGTTAPSAGNR</sequence>
<proteinExistence type="predicted"/>
<dbReference type="EMBL" id="CP095046">
    <property type="protein sequence ID" value="UOQ73590.1"/>
    <property type="molecule type" value="Genomic_DNA"/>
</dbReference>
<dbReference type="Proteomes" id="UP000831796">
    <property type="component" value="Chromosome"/>
</dbReference>
<protein>
    <submittedName>
        <fullName evidence="1">Uncharacterized protein</fullName>
    </submittedName>
</protein>
<evidence type="ECO:0000313" key="1">
    <source>
        <dbReference type="EMBL" id="UOQ73590.1"/>
    </source>
</evidence>
<dbReference type="RefSeq" id="WP_244676941.1">
    <property type="nucleotide sequence ID" value="NZ_CP095046.1"/>
</dbReference>
<dbReference type="KEGG" id="hcu:MUN79_06585"/>
<organism evidence="1 2">
    <name type="scientific">Hymenobacter cellulosilyticus</name>
    <dbReference type="NCBI Taxonomy" id="2932248"/>
    <lineage>
        <taxon>Bacteria</taxon>
        <taxon>Pseudomonadati</taxon>
        <taxon>Bacteroidota</taxon>
        <taxon>Cytophagia</taxon>
        <taxon>Cytophagales</taxon>
        <taxon>Hymenobacteraceae</taxon>
        <taxon>Hymenobacter</taxon>
    </lineage>
</organism>
<name>A0A8T9QCM2_9BACT</name>
<keyword evidence="2" id="KW-1185">Reference proteome</keyword>
<dbReference type="AlphaFoldDB" id="A0A8T9QCM2"/>
<evidence type="ECO:0000313" key="2">
    <source>
        <dbReference type="Proteomes" id="UP000831796"/>
    </source>
</evidence>